<evidence type="ECO:0008006" key="3">
    <source>
        <dbReference type="Google" id="ProtNLM"/>
    </source>
</evidence>
<comment type="caution">
    <text evidence="1">The sequence shown here is derived from an EMBL/GenBank/DDBJ whole genome shotgun (WGS) entry which is preliminary data.</text>
</comment>
<dbReference type="Proteomes" id="UP001516400">
    <property type="component" value="Unassembled WGS sequence"/>
</dbReference>
<organism evidence="1 2">
    <name type="scientific">Cryptolaemus montrouzieri</name>
    <dbReference type="NCBI Taxonomy" id="559131"/>
    <lineage>
        <taxon>Eukaryota</taxon>
        <taxon>Metazoa</taxon>
        <taxon>Ecdysozoa</taxon>
        <taxon>Arthropoda</taxon>
        <taxon>Hexapoda</taxon>
        <taxon>Insecta</taxon>
        <taxon>Pterygota</taxon>
        <taxon>Neoptera</taxon>
        <taxon>Endopterygota</taxon>
        <taxon>Coleoptera</taxon>
        <taxon>Polyphaga</taxon>
        <taxon>Cucujiformia</taxon>
        <taxon>Coccinelloidea</taxon>
        <taxon>Coccinellidae</taxon>
        <taxon>Scymninae</taxon>
        <taxon>Scymnini</taxon>
        <taxon>Cryptolaemus</taxon>
    </lineage>
</organism>
<gene>
    <name evidence="1" type="ORF">HHI36_004527</name>
</gene>
<feature type="non-terminal residue" evidence="1">
    <location>
        <position position="1"/>
    </location>
</feature>
<dbReference type="AlphaFoldDB" id="A0ABD2NRG2"/>
<keyword evidence="2" id="KW-1185">Reference proteome</keyword>
<evidence type="ECO:0000313" key="2">
    <source>
        <dbReference type="Proteomes" id="UP001516400"/>
    </source>
</evidence>
<protein>
    <recommendedName>
        <fullName evidence="3">Breast cancer 2</fullName>
    </recommendedName>
</protein>
<evidence type="ECO:0000313" key="1">
    <source>
        <dbReference type="EMBL" id="KAL3281316.1"/>
    </source>
</evidence>
<proteinExistence type="predicted"/>
<reference evidence="1 2" key="1">
    <citation type="journal article" date="2021" name="BMC Biol.">
        <title>Horizontally acquired antibacterial genes associated with adaptive radiation of ladybird beetles.</title>
        <authorList>
            <person name="Li H.S."/>
            <person name="Tang X.F."/>
            <person name="Huang Y.H."/>
            <person name="Xu Z.Y."/>
            <person name="Chen M.L."/>
            <person name="Du X.Y."/>
            <person name="Qiu B.Y."/>
            <person name="Chen P.T."/>
            <person name="Zhang W."/>
            <person name="Slipinski A."/>
            <person name="Escalona H.E."/>
            <person name="Waterhouse R.M."/>
            <person name="Zwick A."/>
            <person name="Pang H."/>
        </authorList>
    </citation>
    <scope>NUCLEOTIDE SEQUENCE [LARGE SCALE GENOMIC DNA]</scope>
    <source>
        <strain evidence="1">SYSU2018</strain>
    </source>
</reference>
<sequence length="174" mass="19745">GLIDGNMAENVEMSQELSKLKKDILIEIIFTKRITDNVTVSEELKYHIEKGFENEGDVFRDAANVNTDNLVNVDTNQLYVNGLKRHSVTREKNIRKRKNKTVVIGTEGNPDSFNRNNDKGKAFQSTPIALIHLGRLSLNTSSESMLNYVKKTFSRDDFMVEGCPIRENAESMSF</sequence>
<name>A0ABD2NRG2_9CUCU</name>
<dbReference type="EMBL" id="JABFTP020000144">
    <property type="protein sequence ID" value="KAL3281316.1"/>
    <property type="molecule type" value="Genomic_DNA"/>
</dbReference>
<accession>A0ABD2NRG2</accession>